<dbReference type="AlphaFoldDB" id="A0AAD6YYZ4"/>
<dbReference type="Proteomes" id="UP001218218">
    <property type="component" value="Unassembled WGS sequence"/>
</dbReference>
<keyword evidence="2" id="KW-1133">Transmembrane helix</keyword>
<evidence type="ECO:0000313" key="4">
    <source>
        <dbReference type="Proteomes" id="UP001218218"/>
    </source>
</evidence>
<keyword evidence="4" id="KW-1185">Reference proteome</keyword>
<dbReference type="EMBL" id="JARIHO010000124">
    <property type="protein sequence ID" value="KAJ7301926.1"/>
    <property type="molecule type" value="Genomic_DNA"/>
</dbReference>
<evidence type="ECO:0000256" key="2">
    <source>
        <dbReference type="SAM" id="Phobius"/>
    </source>
</evidence>
<sequence>MDNEAGSETTFELTSKNTGSTSLETSEAIQLAGNFTATMPQAGTAGNNEVSSPAENNSEFDPDIDSLQLLPYSETRSQQSPMKSHDASKEPLLEDEAGLPTVYLGISRQYNFGILLPALVTSLISAGTASGLLGWLISRRVKSADSNAFHHALVAIEGPPTIFDQIFGPVQSDNDGGATTMYGLALSSLVVHVVPFTIPFVLGVFAYLLANMWLKGQKCGHVGSLPTPTQYGHLIGLCGSSGIQNVYDTAKYLLFGRRKRPAVSTTLAVAFFATSVALLVNYSLSIADLWLHTTTTTFSYDFRTPIPSDLLPAMGSRINTTLCPGPNPYILNDTRTGYCNCQHSQPNNLGWNVSWGDAALVNEGAAVLSNSSLSSQIQNIDNLASLFPKDLPSGVQNVVFSTFAMEATCKPVGDCRKNAYLDGYYYFILCDRFEPPFAVSGENSEPMLNQFNSTNHALIFQSHIPGQPASGVGPIGYMSGGGYALGSALNPAGVLVVLYWDGGELLPPDDFAGWYNQTDASESVTYSFYLSSCVLDVWDITLSYSAPSNGNDPSFTLVSSKTHSDFNTTSALLAALDPAYSTTLASHLTTTLQRSSSVTSEEFSNFLAGNLSQGILAYAAPLTERPNSTSGEALNSVTASRYPLAPLCLVLALTYGYSLLAFGVGITAFTLSSREIICHNAQDQNAPQRIQELDLLHLRLTSPRACIADRFHASEPVLPVLKENIFKEAQRARRVGAGFLLSDGTVHCSDGGSGITLRNVRRFTVDIVEEPKEEV</sequence>
<feature type="transmembrane region" description="Helical" evidence="2">
    <location>
        <begin position="262"/>
        <end position="284"/>
    </location>
</feature>
<reference evidence="3" key="1">
    <citation type="submission" date="2023-03" db="EMBL/GenBank/DDBJ databases">
        <title>Massive genome expansion in bonnet fungi (Mycena s.s.) driven by repeated elements and novel gene families across ecological guilds.</title>
        <authorList>
            <consortium name="Lawrence Berkeley National Laboratory"/>
            <person name="Harder C.B."/>
            <person name="Miyauchi S."/>
            <person name="Viragh M."/>
            <person name="Kuo A."/>
            <person name="Thoen E."/>
            <person name="Andreopoulos B."/>
            <person name="Lu D."/>
            <person name="Skrede I."/>
            <person name="Drula E."/>
            <person name="Henrissat B."/>
            <person name="Morin E."/>
            <person name="Kohler A."/>
            <person name="Barry K."/>
            <person name="LaButti K."/>
            <person name="Morin E."/>
            <person name="Salamov A."/>
            <person name="Lipzen A."/>
            <person name="Mereny Z."/>
            <person name="Hegedus B."/>
            <person name="Baldrian P."/>
            <person name="Stursova M."/>
            <person name="Weitz H."/>
            <person name="Taylor A."/>
            <person name="Grigoriev I.V."/>
            <person name="Nagy L.G."/>
            <person name="Martin F."/>
            <person name="Kauserud H."/>
        </authorList>
    </citation>
    <scope>NUCLEOTIDE SEQUENCE</scope>
    <source>
        <strain evidence="3">CBHHK002</strain>
    </source>
</reference>
<organism evidence="3 4">
    <name type="scientific">Mycena albidolilacea</name>
    <dbReference type="NCBI Taxonomy" id="1033008"/>
    <lineage>
        <taxon>Eukaryota</taxon>
        <taxon>Fungi</taxon>
        <taxon>Dikarya</taxon>
        <taxon>Basidiomycota</taxon>
        <taxon>Agaricomycotina</taxon>
        <taxon>Agaricomycetes</taxon>
        <taxon>Agaricomycetidae</taxon>
        <taxon>Agaricales</taxon>
        <taxon>Marasmiineae</taxon>
        <taxon>Mycenaceae</taxon>
        <taxon>Mycena</taxon>
    </lineage>
</organism>
<keyword evidence="2" id="KW-0472">Membrane</keyword>
<accession>A0AAD6YYZ4</accession>
<gene>
    <name evidence="3" type="ORF">DFH08DRAFT_945897</name>
</gene>
<feature type="transmembrane region" description="Helical" evidence="2">
    <location>
        <begin position="114"/>
        <end position="137"/>
    </location>
</feature>
<evidence type="ECO:0000256" key="1">
    <source>
        <dbReference type="SAM" id="MobiDB-lite"/>
    </source>
</evidence>
<protein>
    <submittedName>
        <fullName evidence="3">Uncharacterized protein</fullName>
    </submittedName>
</protein>
<evidence type="ECO:0000313" key="3">
    <source>
        <dbReference type="EMBL" id="KAJ7301926.1"/>
    </source>
</evidence>
<keyword evidence="2" id="KW-0812">Transmembrane</keyword>
<feature type="transmembrane region" description="Helical" evidence="2">
    <location>
        <begin position="644"/>
        <end position="671"/>
    </location>
</feature>
<proteinExistence type="predicted"/>
<feature type="transmembrane region" description="Helical" evidence="2">
    <location>
        <begin position="189"/>
        <end position="210"/>
    </location>
</feature>
<comment type="caution">
    <text evidence="3">The sequence shown here is derived from an EMBL/GenBank/DDBJ whole genome shotgun (WGS) entry which is preliminary data.</text>
</comment>
<feature type="compositionally biased region" description="Polar residues" evidence="1">
    <location>
        <begin position="1"/>
        <end position="57"/>
    </location>
</feature>
<name>A0AAD6YYZ4_9AGAR</name>
<feature type="region of interest" description="Disordered" evidence="1">
    <location>
        <begin position="1"/>
        <end position="64"/>
    </location>
</feature>